<organism evidence="1 2">
    <name type="scientific">Taklimakanibacter albus</name>
    <dbReference type="NCBI Taxonomy" id="2800327"/>
    <lineage>
        <taxon>Bacteria</taxon>
        <taxon>Pseudomonadati</taxon>
        <taxon>Pseudomonadota</taxon>
        <taxon>Alphaproteobacteria</taxon>
        <taxon>Hyphomicrobiales</taxon>
        <taxon>Aestuariivirgaceae</taxon>
        <taxon>Taklimakanibacter</taxon>
    </lineage>
</organism>
<keyword evidence="2" id="KW-1185">Reference proteome</keyword>
<dbReference type="EMBL" id="JAENHL010000007">
    <property type="protein sequence ID" value="MBK1867262.1"/>
    <property type="molecule type" value="Genomic_DNA"/>
</dbReference>
<accession>A0ACC5R3R9</accession>
<proteinExistence type="predicted"/>
<evidence type="ECO:0000313" key="1">
    <source>
        <dbReference type="EMBL" id="MBK1867262.1"/>
    </source>
</evidence>
<name>A0ACC5R3R9_9HYPH</name>
<comment type="caution">
    <text evidence="1">The sequence shown here is derived from an EMBL/GenBank/DDBJ whole genome shotgun (WGS) entry which is preliminary data.</text>
</comment>
<evidence type="ECO:0000313" key="2">
    <source>
        <dbReference type="Proteomes" id="UP000616151"/>
    </source>
</evidence>
<sequence length="696" mass="72212">MPATSTITSTGNAYVDGVLSGTKWVVNSFTYSFPSSASFYGSGYGSGEPLSNFEALNPVQMAAVRAILADYSAVANITFQEITETSTQHADFRLAESDKPGTAWAYFPTTMAEGGDAWFNNSKNYYDNPVIGTYAYASFIHELGHGLGLKHPHETSGAFGAMPLDRDSLEYSIMSYRSYTGQSTSGGYTNPYGNYPQSLMMYDIAALQKMYGANFTTNSGNTTYTWSTTTGEMFVNGAGQGTPAVNKIFLTVWDGGGTDTYDFSNYATNVTVDLRPGQWSTAAAAQLALLHYDGSKVAAGNVANSLLYNGDLRSLIENAIGGSASDILIGNVANNVLDGGAGNDRLTGDAGNDTLLGGDGTDTAVFSGLRSQYQVTQLSDGSFSIADLRSGSPDGTDILRNIEQFQFSDKQYTLADILTTTSTPPTPPVDPSPVGLTLTGTSANNTLQGAALNDTISGLAGADTLYGYAGADTLDGGTGNDKLYGGDGNDLLIGGTGGDRLDGGAGIDTASYANATAAVIANLSSSSANRGDAYQDVFAGIENLTGSDFADTLTGNGSANVLTGGAGADKLYGSGGNDTLIGGAGADYLDGGSGTDTVVFTGKAADYSWVKNSNGSWTVTDLRAGSPDGKDTLVGIELMQFNDSLLSPTAANTVATNKAAEPHLDLLPLPSYDDQPMGWLASHGWSGTWDKGFLFT</sequence>
<dbReference type="Proteomes" id="UP000616151">
    <property type="component" value="Unassembled WGS sequence"/>
</dbReference>
<reference evidence="1" key="1">
    <citation type="submission" date="2021-01" db="EMBL/GenBank/DDBJ databases">
        <authorList>
            <person name="Sun Q."/>
        </authorList>
    </citation>
    <scope>NUCLEOTIDE SEQUENCE</scope>
    <source>
        <strain evidence="1">YIM B02566</strain>
    </source>
</reference>
<gene>
    <name evidence="1" type="ORF">JHL16_12980</name>
</gene>
<protein>
    <submittedName>
        <fullName evidence="1">M10 family metallopeptidase C-terminal domain-containing protein</fullName>
    </submittedName>
</protein>